<dbReference type="AlphaFoldDB" id="D8P385"/>
<accession>D8P385</accession>
<feature type="region of interest" description="Disordered" evidence="1">
    <location>
        <begin position="1"/>
        <end position="44"/>
    </location>
</feature>
<dbReference type="EMBL" id="FP885907">
    <property type="protein sequence ID" value="CBJ53371.1"/>
    <property type="molecule type" value="Genomic_DNA"/>
</dbReference>
<evidence type="ECO:0000313" key="2">
    <source>
        <dbReference type="EMBL" id="CBJ53371.1"/>
    </source>
</evidence>
<organism evidence="2">
    <name type="scientific">Ralstonia solanacearum CFBP2957</name>
    <dbReference type="NCBI Taxonomy" id="859656"/>
    <lineage>
        <taxon>Bacteria</taxon>
        <taxon>Pseudomonadati</taxon>
        <taxon>Pseudomonadota</taxon>
        <taxon>Betaproteobacteria</taxon>
        <taxon>Burkholderiales</taxon>
        <taxon>Burkholderiaceae</taxon>
        <taxon>Ralstonia</taxon>
        <taxon>Ralstonia solanacearum species complex</taxon>
    </lineage>
</organism>
<reference evidence="2" key="2">
    <citation type="submission" date="2010-02" db="EMBL/GenBank/DDBJ databases">
        <authorList>
            <person name="Genoscope - CEA"/>
        </authorList>
    </citation>
    <scope>NUCLEOTIDE SEQUENCE</scope>
    <source>
        <strain evidence="2">CFBP2957</strain>
        <plasmid evidence="2">RCFBPv3_mp</plasmid>
    </source>
</reference>
<evidence type="ECO:0000256" key="1">
    <source>
        <dbReference type="SAM" id="MobiDB-lite"/>
    </source>
</evidence>
<sequence length="81" mass="8979">MNRPPLRTAPGFEEDPTLKENGGQEQDKPLLTRGPRAGLVCQPPSVRGHKVWKQMNREGIRAARRTVMLTSAHQANVKVAP</sequence>
<name>D8P385_RALSL</name>
<geneLocation type="plasmid" evidence="2">
    <name>RCFBPv3_mp</name>
</geneLocation>
<reference evidence="2" key="1">
    <citation type="journal article" date="2010" name="BMC Genomics">
        <title>Genomes of three tomato pathogens within the Ralstonia solanacearum species complex reveal significant evolutionary divergence.</title>
        <authorList>
            <person name="Remenant B."/>
            <person name="Coupat-Goutaland B."/>
            <person name="Guidot A."/>
            <person name="Cellier G."/>
            <person name="Wicker E."/>
            <person name="Allen C."/>
            <person name="Fegan M."/>
            <person name="Pruvost O."/>
            <person name="Elbaz M."/>
            <person name="Calteau A."/>
            <person name="Salvignol G."/>
            <person name="Mornico D."/>
            <person name="Mangenot S."/>
            <person name="Barbe V."/>
            <person name="Medigue C."/>
            <person name="Prior P."/>
        </authorList>
    </citation>
    <scope>NUCLEOTIDE SEQUENCE [LARGE SCALE GENOMIC DNA]</scope>
    <source>
        <strain evidence="2">CFBP2957</strain>
        <plasmid evidence="2">RCFBPv3_mp</plasmid>
    </source>
</reference>
<keyword evidence="2" id="KW-0614">Plasmid</keyword>
<gene>
    <name evidence="2" type="ORF">RCFBP_mp10584</name>
</gene>
<proteinExistence type="predicted"/>
<protein>
    <submittedName>
        <fullName evidence="2">Uncharacterized protein</fullName>
    </submittedName>
</protein>